<evidence type="ECO:0000256" key="7">
    <source>
        <dbReference type="ARBA" id="ARBA00023098"/>
    </source>
</evidence>
<keyword evidence="6" id="KW-0560">Oxidoreductase</keyword>
<keyword evidence="5 21" id="KW-1133">Transmembrane helix</keyword>
<sequence>MATIIELLPKEYGLVAIVLVIYCFLNLYMAAQVAMARKRYKVPYPTLYASESQNKDAKLFNCIQRGHQNSLETMAIFFMLMILGGLKHPSICGVLGVLYIIARYFYFKGYATGDPINRLKIGRLFFVALVGLMLCAISFGCTLLHRPCSS</sequence>
<dbReference type="GO" id="GO:0006691">
    <property type="term" value="P:leukotriene metabolic process"/>
    <property type="evidence" value="ECO:0007669"/>
    <property type="project" value="UniProtKB-ARBA"/>
</dbReference>
<dbReference type="InterPro" id="IPR001129">
    <property type="entry name" value="Membr-assoc_MAPEG"/>
</dbReference>
<keyword evidence="23" id="KW-1185">Reference proteome</keyword>
<evidence type="ECO:0000256" key="21">
    <source>
        <dbReference type="SAM" id="Phobius"/>
    </source>
</evidence>
<dbReference type="STRING" id="3818.A0A444YC63"/>
<dbReference type="GO" id="GO:0006629">
    <property type="term" value="P:lipid metabolic process"/>
    <property type="evidence" value="ECO:0007669"/>
    <property type="project" value="UniProtKB-KW"/>
</dbReference>
<evidence type="ECO:0000256" key="10">
    <source>
        <dbReference type="ARBA" id="ARBA00023139"/>
    </source>
</evidence>
<evidence type="ECO:0000256" key="4">
    <source>
        <dbReference type="ARBA" id="ARBA00022787"/>
    </source>
</evidence>
<evidence type="ECO:0000313" key="23">
    <source>
        <dbReference type="Proteomes" id="UP000289738"/>
    </source>
</evidence>
<dbReference type="GO" id="GO:0005635">
    <property type="term" value="C:nuclear envelope"/>
    <property type="evidence" value="ECO:0007669"/>
    <property type="project" value="TreeGrafter"/>
</dbReference>
<feature type="transmembrane region" description="Helical" evidence="21">
    <location>
        <begin position="121"/>
        <end position="144"/>
    </location>
</feature>
<dbReference type="GO" id="GO:0005783">
    <property type="term" value="C:endoplasmic reticulum"/>
    <property type="evidence" value="ECO:0007669"/>
    <property type="project" value="TreeGrafter"/>
</dbReference>
<comment type="catalytic activity">
    <reaction evidence="16">
        <text>leukotriene C4 = leukotriene A4 + glutathione</text>
        <dbReference type="Rhea" id="RHEA:17617"/>
        <dbReference type="ChEBI" id="CHEBI:57463"/>
        <dbReference type="ChEBI" id="CHEBI:57925"/>
        <dbReference type="ChEBI" id="CHEBI:57973"/>
        <dbReference type="EC" id="4.4.1.20"/>
    </reaction>
    <physiologicalReaction direction="right-to-left" evidence="16">
        <dbReference type="Rhea" id="RHEA:17619"/>
    </physiologicalReaction>
</comment>
<keyword evidence="2" id="KW-0808">Transferase</keyword>
<evidence type="ECO:0000256" key="3">
    <source>
        <dbReference type="ARBA" id="ARBA00022692"/>
    </source>
</evidence>
<reference evidence="22 23" key="1">
    <citation type="submission" date="2019-01" db="EMBL/GenBank/DDBJ databases">
        <title>Sequencing of cultivated peanut Arachis hypogaea provides insights into genome evolution and oil improvement.</title>
        <authorList>
            <person name="Chen X."/>
        </authorList>
    </citation>
    <scope>NUCLEOTIDE SEQUENCE [LARGE SCALE GENOMIC DNA]</scope>
    <source>
        <strain evidence="23">cv. Fuhuasheng</strain>
        <tissue evidence="22">Leaves</tissue>
    </source>
</reference>
<accession>A0A444YC63</accession>
<dbReference type="GO" id="GO:0005741">
    <property type="term" value="C:mitochondrial outer membrane"/>
    <property type="evidence" value="ECO:0007669"/>
    <property type="project" value="UniProtKB-SubCell"/>
</dbReference>
<dbReference type="EC" id="4.4.1.20" evidence="15"/>
<dbReference type="AlphaFoldDB" id="A0A444YC63"/>
<evidence type="ECO:0000313" key="22">
    <source>
        <dbReference type="EMBL" id="RYQ99511.1"/>
    </source>
</evidence>
<evidence type="ECO:0000256" key="8">
    <source>
        <dbReference type="ARBA" id="ARBA00023128"/>
    </source>
</evidence>
<dbReference type="GO" id="GO:0004364">
    <property type="term" value="F:glutathione transferase activity"/>
    <property type="evidence" value="ECO:0007669"/>
    <property type="project" value="TreeGrafter"/>
</dbReference>
<evidence type="ECO:0000256" key="5">
    <source>
        <dbReference type="ARBA" id="ARBA00022989"/>
    </source>
</evidence>
<evidence type="ECO:0000256" key="18">
    <source>
        <dbReference type="ARBA" id="ARBA00069748"/>
    </source>
</evidence>
<evidence type="ECO:0000256" key="19">
    <source>
        <dbReference type="ARBA" id="ARBA00075145"/>
    </source>
</evidence>
<evidence type="ECO:0000256" key="15">
    <source>
        <dbReference type="ARBA" id="ARBA00039056"/>
    </source>
</evidence>
<keyword evidence="4" id="KW-1000">Mitochondrion outer membrane</keyword>
<dbReference type="Proteomes" id="UP000289738">
    <property type="component" value="Chromosome B07"/>
</dbReference>
<keyword evidence="3 21" id="KW-0812">Transmembrane</keyword>
<keyword evidence="8" id="KW-0496">Mitochondrion</keyword>
<dbReference type="PANTHER" id="PTHR10250">
    <property type="entry name" value="MICROSOMAL GLUTATHIONE S-TRANSFERASE"/>
    <property type="match status" value="1"/>
</dbReference>
<keyword evidence="11" id="KW-0456">Lyase</keyword>
<evidence type="ECO:0000256" key="1">
    <source>
        <dbReference type="ARBA" id="ARBA00004374"/>
    </source>
</evidence>
<feature type="transmembrane region" description="Helical" evidence="21">
    <location>
        <begin position="12"/>
        <end position="31"/>
    </location>
</feature>
<dbReference type="Pfam" id="PF01124">
    <property type="entry name" value="MAPEG"/>
    <property type="match status" value="1"/>
</dbReference>
<dbReference type="Gene3D" id="1.20.120.550">
    <property type="entry name" value="Membrane associated eicosanoid/glutathione metabolism-like domain"/>
    <property type="match status" value="1"/>
</dbReference>
<dbReference type="InterPro" id="IPR050997">
    <property type="entry name" value="MAPEG"/>
</dbReference>
<evidence type="ECO:0000256" key="14">
    <source>
        <dbReference type="ARBA" id="ARBA00037916"/>
    </source>
</evidence>
<dbReference type="SUPFAM" id="SSF161084">
    <property type="entry name" value="MAPEG domain-like"/>
    <property type="match status" value="1"/>
</dbReference>
<comment type="caution">
    <text evidence="22">The sequence shown here is derived from an EMBL/GenBank/DDBJ whole genome shotgun (WGS) entry which is preliminary data.</text>
</comment>
<dbReference type="InterPro" id="IPR023352">
    <property type="entry name" value="MAPEG-like_dom_sf"/>
</dbReference>
<feature type="transmembrane region" description="Helical" evidence="21">
    <location>
        <begin position="75"/>
        <end position="101"/>
    </location>
</feature>
<proteinExistence type="predicted"/>
<keyword evidence="10" id="KW-0564">Palmitate</keyword>
<name>A0A444YC63_ARAHY</name>
<comment type="pathway">
    <text evidence="13">Lipid metabolism; leukotriene C4 biosynthesis.</text>
</comment>
<evidence type="ECO:0000256" key="16">
    <source>
        <dbReference type="ARBA" id="ARBA00049298"/>
    </source>
</evidence>
<evidence type="ECO:0000256" key="20">
    <source>
        <dbReference type="ARBA" id="ARBA00076908"/>
    </source>
</evidence>
<dbReference type="GO" id="GO:0004602">
    <property type="term" value="F:glutathione peroxidase activity"/>
    <property type="evidence" value="ECO:0007669"/>
    <property type="project" value="TreeGrafter"/>
</dbReference>
<evidence type="ECO:0000256" key="13">
    <source>
        <dbReference type="ARBA" id="ARBA00037884"/>
    </source>
</evidence>
<keyword evidence="7" id="KW-0443">Lipid metabolism</keyword>
<comment type="catalytic activity">
    <reaction evidence="17">
        <text>15-deoxy-Delta(12,14)-prostaglandin J2 + glutathione = 15-deoxy-Delta(12,14)-prostaglandin J2-S-(R)-glutathione</text>
        <dbReference type="Rhea" id="RHEA:75963"/>
        <dbReference type="ChEBI" id="CHEBI:57925"/>
        <dbReference type="ChEBI" id="CHEBI:85236"/>
        <dbReference type="ChEBI" id="CHEBI:194498"/>
    </reaction>
    <physiologicalReaction direction="left-to-right" evidence="17">
        <dbReference type="Rhea" id="RHEA:75964"/>
    </physiologicalReaction>
</comment>
<evidence type="ECO:0000256" key="2">
    <source>
        <dbReference type="ARBA" id="ARBA00022679"/>
    </source>
</evidence>
<organism evidence="22 23">
    <name type="scientific">Arachis hypogaea</name>
    <name type="common">Peanut</name>
    <dbReference type="NCBI Taxonomy" id="3818"/>
    <lineage>
        <taxon>Eukaryota</taxon>
        <taxon>Viridiplantae</taxon>
        <taxon>Streptophyta</taxon>
        <taxon>Embryophyta</taxon>
        <taxon>Tracheophyta</taxon>
        <taxon>Spermatophyta</taxon>
        <taxon>Magnoliopsida</taxon>
        <taxon>eudicotyledons</taxon>
        <taxon>Gunneridae</taxon>
        <taxon>Pentapetalae</taxon>
        <taxon>rosids</taxon>
        <taxon>fabids</taxon>
        <taxon>Fabales</taxon>
        <taxon>Fabaceae</taxon>
        <taxon>Papilionoideae</taxon>
        <taxon>50 kb inversion clade</taxon>
        <taxon>dalbergioids sensu lato</taxon>
        <taxon>Dalbergieae</taxon>
        <taxon>Pterocarpus clade</taxon>
        <taxon>Arachis</taxon>
    </lineage>
</organism>
<dbReference type="FunFam" id="1.20.120.550:FF:000004">
    <property type="entry name" value="Microsomal glutathione S-transferase 3"/>
    <property type="match status" value="1"/>
</dbReference>
<evidence type="ECO:0000256" key="6">
    <source>
        <dbReference type="ARBA" id="ARBA00023002"/>
    </source>
</evidence>
<evidence type="ECO:0000256" key="9">
    <source>
        <dbReference type="ARBA" id="ARBA00023136"/>
    </source>
</evidence>
<comment type="subcellular location">
    <subcellularLocation>
        <location evidence="1">Mitochondrion outer membrane</location>
        <topology evidence="1">Multi-pass membrane protein</topology>
    </subcellularLocation>
</comment>
<evidence type="ECO:0000256" key="17">
    <source>
        <dbReference type="ARBA" id="ARBA00051411"/>
    </source>
</evidence>
<protein>
    <recommendedName>
        <fullName evidence="18">Glutathione S-transferase 3, mitochondrial</fullName>
        <ecNumber evidence="15">4.4.1.20</ecNumber>
    </recommendedName>
    <alternativeName>
        <fullName evidence="19">Glutathione peroxidase MGST3</fullName>
    </alternativeName>
    <alternativeName>
        <fullName evidence="20">LTC4 synthase MGST3</fullName>
    </alternativeName>
</protein>
<evidence type="ECO:0000256" key="11">
    <source>
        <dbReference type="ARBA" id="ARBA00023239"/>
    </source>
</evidence>
<dbReference type="PANTHER" id="PTHR10250:SF22">
    <property type="entry name" value="MICROSOMAL GLUTATHIONE S-TRANSFERASE"/>
    <property type="match status" value="1"/>
</dbReference>
<dbReference type="EMBL" id="SDMP01000017">
    <property type="protein sequence ID" value="RYQ99511.1"/>
    <property type="molecule type" value="Genomic_DNA"/>
</dbReference>
<keyword evidence="12" id="KW-0449">Lipoprotein</keyword>
<dbReference type="GO" id="GO:0004464">
    <property type="term" value="F:leukotriene-C4 synthase activity"/>
    <property type="evidence" value="ECO:0007669"/>
    <property type="project" value="UniProtKB-EC"/>
</dbReference>
<keyword evidence="9 21" id="KW-0472">Membrane</keyword>
<evidence type="ECO:0000256" key="12">
    <source>
        <dbReference type="ARBA" id="ARBA00023288"/>
    </source>
</evidence>
<comment type="pathway">
    <text evidence="14">Lipid metabolism; arachidonate metabolism.</text>
</comment>
<gene>
    <name evidence="22" type="ORF">Ahy_B07g087449</name>
</gene>